<dbReference type="AlphaFoldDB" id="A0A031J3G7"/>
<dbReference type="Proteomes" id="UP000024329">
    <property type="component" value="Unassembled WGS sequence"/>
</dbReference>
<proteinExistence type="predicted"/>
<accession>A0A031J3G7</accession>
<dbReference type="InterPro" id="IPR029063">
    <property type="entry name" value="SAM-dependent_MTases_sf"/>
</dbReference>
<dbReference type="EMBL" id="JFYZ01000085">
    <property type="protein sequence ID" value="EZP68023.1"/>
    <property type="molecule type" value="Genomic_DNA"/>
</dbReference>
<evidence type="ECO:0000313" key="2">
    <source>
        <dbReference type="Proteomes" id="UP000024329"/>
    </source>
</evidence>
<reference evidence="1 2" key="1">
    <citation type="submission" date="2014-03" db="EMBL/GenBank/DDBJ databases">
        <title>Whole genome sequence of Novosphingobium resinovorum KF1.</title>
        <authorList>
            <person name="Gan H.M."/>
            <person name="Gan H.Y."/>
            <person name="Chew T.H."/>
            <person name="Savka M.A."/>
        </authorList>
    </citation>
    <scope>NUCLEOTIDE SEQUENCE [LARGE SCALE GENOMIC DNA]</scope>
    <source>
        <strain evidence="1 2">KF1</strain>
    </source>
</reference>
<dbReference type="SUPFAM" id="SSF53335">
    <property type="entry name" value="S-adenosyl-L-methionine-dependent methyltransferases"/>
    <property type="match status" value="1"/>
</dbReference>
<organism evidence="1 2">
    <name type="scientific">Novosphingobium resinovorum</name>
    <dbReference type="NCBI Taxonomy" id="158500"/>
    <lineage>
        <taxon>Bacteria</taxon>
        <taxon>Pseudomonadati</taxon>
        <taxon>Pseudomonadota</taxon>
        <taxon>Alphaproteobacteria</taxon>
        <taxon>Sphingomonadales</taxon>
        <taxon>Sphingomonadaceae</taxon>
        <taxon>Novosphingobium</taxon>
    </lineage>
</organism>
<dbReference type="Pfam" id="PF02810">
    <property type="entry name" value="SEC-C"/>
    <property type="match status" value="1"/>
</dbReference>
<evidence type="ECO:0000313" key="1">
    <source>
        <dbReference type="EMBL" id="EZP68023.1"/>
    </source>
</evidence>
<dbReference type="InterPro" id="IPR004027">
    <property type="entry name" value="SEC_C_motif"/>
</dbReference>
<dbReference type="eggNOG" id="ENOG5032G4X">
    <property type="taxonomic scope" value="Bacteria"/>
</dbReference>
<name>A0A031J3G7_9SPHN</name>
<dbReference type="SUPFAM" id="SSF103642">
    <property type="entry name" value="Sec-C motif"/>
    <property type="match status" value="1"/>
</dbReference>
<dbReference type="Gene3D" id="3.40.50.150">
    <property type="entry name" value="Vaccinia Virus protein VP39"/>
    <property type="match status" value="1"/>
</dbReference>
<gene>
    <name evidence="1" type="ORF">BV97_05664</name>
</gene>
<protein>
    <submittedName>
        <fullName evidence="1">SEC-C motif</fullName>
    </submittedName>
</protein>
<dbReference type="Gene3D" id="3.10.450.50">
    <property type="match status" value="1"/>
</dbReference>
<comment type="caution">
    <text evidence="1">The sequence shown here is derived from an EMBL/GenBank/DDBJ whole genome shotgun (WGS) entry which is preliminary data.</text>
</comment>
<sequence>MNLNDPCMCGSGKPYKKCHRSLHRTPPRRYLEEARKFYINRWVVNASVHARAEHYDWMIDQVPGPVHRLLDIGVGEGSGLAAMLRRYSPENAVAIEENPECVRRARTKLCAADEELNVVTRMTTVPMGMDSKAYDLEFTRNQVPSTGLTIVVTDPLFDKHLAEDFSAAGPFDLVTVWLVGSHEARENSRDLMALGPMTAAKYRLLVQNAAYELADKLLAVGGRLQVVDRLPVQDLALARAELLASHTDQAAPTTLKVANIAFLKYQEVGSGGVKMLLKNHGQGTPMGNTPTTLLASVVSVKG</sequence>
<dbReference type="RefSeq" id="WP_155986500.1">
    <property type="nucleotide sequence ID" value="NZ_JFYZ01000085.1"/>
</dbReference>